<dbReference type="Proteomes" id="UP000553343">
    <property type="component" value="Unassembled WGS sequence"/>
</dbReference>
<dbReference type="Pfam" id="PF02607">
    <property type="entry name" value="B12-binding_2"/>
    <property type="match status" value="1"/>
</dbReference>
<accession>A0A850T5I9</accession>
<dbReference type="SUPFAM" id="SSF52242">
    <property type="entry name" value="Cobalamin (vitamin B12)-binding domain"/>
    <property type="match status" value="1"/>
</dbReference>
<evidence type="ECO:0000256" key="1">
    <source>
        <dbReference type="ARBA" id="ARBA00022723"/>
    </source>
</evidence>
<dbReference type="PANTHER" id="PTHR45833:SF1">
    <property type="entry name" value="METHIONINE SYNTHASE"/>
    <property type="match status" value="1"/>
</dbReference>
<dbReference type="Gene3D" id="1.10.1240.10">
    <property type="entry name" value="Methionine synthase domain"/>
    <property type="match status" value="1"/>
</dbReference>
<dbReference type="GO" id="GO:0005829">
    <property type="term" value="C:cytosol"/>
    <property type="evidence" value="ECO:0007669"/>
    <property type="project" value="TreeGrafter"/>
</dbReference>
<name>A0A850T5I9_9BACT</name>
<dbReference type="InterPro" id="IPR006158">
    <property type="entry name" value="Cobalamin-bd"/>
</dbReference>
<dbReference type="InterPro" id="IPR050554">
    <property type="entry name" value="Met_Synthase/Corrinoid"/>
</dbReference>
<dbReference type="GO" id="GO:0031419">
    <property type="term" value="F:cobalamin binding"/>
    <property type="evidence" value="ECO:0007669"/>
    <property type="project" value="InterPro"/>
</dbReference>
<dbReference type="EMBL" id="JACADJ010000071">
    <property type="protein sequence ID" value="NWH06361.1"/>
    <property type="molecule type" value="Genomic_DNA"/>
</dbReference>
<sequence length="209" mass="22820">MNGLMKWVKDGNKEQAVTEVKRLMDRGETAEHIITQYIEPAMDSLSNKCTAENFNLLEVMLSGRAVMSVMQTLFPPGTEPAPTKGLVVIATLEGDVHDIGKNILKTILTINGYHVIDCGKDCPIEQLIDTVKKEKPFAIGVSGLISSVVPLVKKIKPLLQENKLPNIKVCAGGAALKQASKELLNVDFLAENAFAGQSYLDAVWTREQT</sequence>
<protein>
    <submittedName>
        <fullName evidence="4">Cobalamin B12-binding domain-containing protein</fullName>
    </submittedName>
</protein>
<comment type="caution">
    <text evidence="4">The sequence shown here is derived from an EMBL/GenBank/DDBJ whole genome shotgun (WGS) entry which is preliminary data.</text>
</comment>
<dbReference type="GO" id="GO:0046872">
    <property type="term" value="F:metal ion binding"/>
    <property type="evidence" value="ECO:0007669"/>
    <property type="project" value="UniProtKB-KW"/>
</dbReference>
<reference evidence="4 5" key="1">
    <citation type="submission" date="2020-06" db="EMBL/GenBank/DDBJ databases">
        <title>High-quality draft genome of sulfate reducer Desulfobacter latus type strain AcrS2 isolated from marine sediment.</title>
        <authorList>
            <person name="Hoppe M."/>
            <person name="Larsen C.K."/>
            <person name="Marshall I.P.G."/>
            <person name="Schramm A."/>
            <person name="Marietou A.G."/>
        </authorList>
    </citation>
    <scope>NUCLEOTIDE SEQUENCE [LARGE SCALE GENOMIC DNA]</scope>
    <source>
        <strain evidence="4 5">AcRS2</strain>
    </source>
</reference>
<gene>
    <name evidence="4" type="ORF">HXW94_15455</name>
</gene>
<dbReference type="Gene3D" id="3.40.50.280">
    <property type="entry name" value="Cobalamin-binding domain"/>
    <property type="match status" value="1"/>
</dbReference>
<evidence type="ECO:0000259" key="3">
    <source>
        <dbReference type="PROSITE" id="PS51332"/>
    </source>
</evidence>
<dbReference type="GO" id="GO:0050667">
    <property type="term" value="P:homocysteine metabolic process"/>
    <property type="evidence" value="ECO:0007669"/>
    <property type="project" value="TreeGrafter"/>
</dbReference>
<dbReference type="Pfam" id="PF02310">
    <property type="entry name" value="B12-binding"/>
    <property type="match status" value="1"/>
</dbReference>
<dbReference type="SMART" id="SM01018">
    <property type="entry name" value="B12-binding_2"/>
    <property type="match status" value="1"/>
</dbReference>
<evidence type="ECO:0000256" key="2">
    <source>
        <dbReference type="ARBA" id="ARBA00023285"/>
    </source>
</evidence>
<evidence type="ECO:0000313" key="4">
    <source>
        <dbReference type="EMBL" id="NWH06361.1"/>
    </source>
</evidence>
<dbReference type="PANTHER" id="PTHR45833">
    <property type="entry name" value="METHIONINE SYNTHASE"/>
    <property type="match status" value="1"/>
</dbReference>
<dbReference type="SUPFAM" id="SSF47644">
    <property type="entry name" value="Methionine synthase domain"/>
    <property type="match status" value="1"/>
</dbReference>
<organism evidence="4 5">
    <name type="scientific">Desulfobacter latus</name>
    <dbReference type="NCBI Taxonomy" id="2292"/>
    <lineage>
        <taxon>Bacteria</taxon>
        <taxon>Pseudomonadati</taxon>
        <taxon>Thermodesulfobacteriota</taxon>
        <taxon>Desulfobacteria</taxon>
        <taxon>Desulfobacterales</taxon>
        <taxon>Desulfobacteraceae</taxon>
        <taxon>Desulfobacter</taxon>
    </lineage>
</organism>
<dbReference type="GO" id="GO:0046653">
    <property type="term" value="P:tetrahydrofolate metabolic process"/>
    <property type="evidence" value="ECO:0007669"/>
    <property type="project" value="TreeGrafter"/>
</dbReference>
<proteinExistence type="predicted"/>
<keyword evidence="2" id="KW-0170">Cobalt</keyword>
<keyword evidence="5" id="KW-1185">Reference proteome</keyword>
<feature type="domain" description="B12-binding" evidence="3">
    <location>
        <begin position="84"/>
        <end position="209"/>
    </location>
</feature>
<dbReference type="GO" id="GO:0008705">
    <property type="term" value="F:methionine synthase activity"/>
    <property type="evidence" value="ECO:0007669"/>
    <property type="project" value="TreeGrafter"/>
</dbReference>
<dbReference type="InterPro" id="IPR003759">
    <property type="entry name" value="Cbl-bd_cap"/>
</dbReference>
<keyword evidence="1" id="KW-0479">Metal-binding</keyword>
<dbReference type="InterPro" id="IPR036724">
    <property type="entry name" value="Cobalamin-bd_sf"/>
</dbReference>
<dbReference type="PROSITE" id="PS51332">
    <property type="entry name" value="B12_BINDING"/>
    <property type="match status" value="1"/>
</dbReference>
<evidence type="ECO:0000313" key="5">
    <source>
        <dbReference type="Proteomes" id="UP000553343"/>
    </source>
</evidence>
<dbReference type="AlphaFoldDB" id="A0A850T5I9"/>
<dbReference type="InterPro" id="IPR036594">
    <property type="entry name" value="Meth_synthase_dom"/>
</dbReference>